<feature type="binding site" evidence="8">
    <location>
        <position position="123"/>
    </location>
    <ligand>
        <name>Zn(2+)</name>
        <dbReference type="ChEBI" id="CHEBI:29105"/>
        <note>catalytic</note>
    </ligand>
</feature>
<protein>
    <recommendedName>
        <fullName evidence="8">Endoribonuclease YbeY</fullName>
        <ecNumber evidence="8">3.1.-.-</ecNumber>
    </recommendedName>
</protein>
<dbReference type="Pfam" id="PF02130">
    <property type="entry name" value="YbeY"/>
    <property type="match status" value="1"/>
</dbReference>
<dbReference type="RefSeq" id="WP_166270295.1">
    <property type="nucleotide sequence ID" value="NZ_CP048029.1"/>
</dbReference>
<dbReference type="PANTHER" id="PTHR46986:SF1">
    <property type="entry name" value="ENDORIBONUCLEASE YBEY, CHLOROPLASTIC"/>
    <property type="match status" value="1"/>
</dbReference>
<keyword evidence="3 8" id="KW-0540">Nuclease</keyword>
<dbReference type="GO" id="GO:0008270">
    <property type="term" value="F:zinc ion binding"/>
    <property type="evidence" value="ECO:0007669"/>
    <property type="project" value="UniProtKB-UniRule"/>
</dbReference>
<feature type="binding site" evidence="8">
    <location>
        <position position="119"/>
    </location>
    <ligand>
        <name>Zn(2+)</name>
        <dbReference type="ChEBI" id="CHEBI:29105"/>
        <note>catalytic</note>
    </ligand>
</feature>
<evidence type="ECO:0000256" key="7">
    <source>
        <dbReference type="ARBA" id="ARBA00022833"/>
    </source>
</evidence>
<dbReference type="AlphaFoldDB" id="A0A6G7VBU3"/>
<proteinExistence type="inferred from homology"/>
<name>A0A6G7VBU3_9GAMM</name>
<evidence type="ECO:0000313" key="9">
    <source>
        <dbReference type="EMBL" id="QIK37529.1"/>
    </source>
</evidence>
<keyword evidence="10" id="KW-1185">Reference proteome</keyword>
<evidence type="ECO:0000256" key="8">
    <source>
        <dbReference type="HAMAP-Rule" id="MF_00009"/>
    </source>
</evidence>
<comment type="subcellular location">
    <subcellularLocation>
        <location evidence="8">Cytoplasm</location>
    </subcellularLocation>
</comment>
<evidence type="ECO:0000256" key="4">
    <source>
        <dbReference type="ARBA" id="ARBA00022723"/>
    </source>
</evidence>
<evidence type="ECO:0000256" key="1">
    <source>
        <dbReference type="ARBA" id="ARBA00010875"/>
    </source>
</evidence>
<dbReference type="Proteomes" id="UP000502699">
    <property type="component" value="Chromosome"/>
</dbReference>
<dbReference type="HAMAP" id="MF_00009">
    <property type="entry name" value="Endoribonucl_YbeY"/>
    <property type="match status" value="1"/>
</dbReference>
<feature type="binding site" evidence="8">
    <location>
        <position position="129"/>
    </location>
    <ligand>
        <name>Zn(2+)</name>
        <dbReference type="ChEBI" id="CHEBI:29105"/>
        <note>catalytic</note>
    </ligand>
</feature>
<dbReference type="KEGG" id="cjap:GWK36_05535"/>
<comment type="similarity">
    <text evidence="1 8">Belongs to the endoribonuclease YbeY family.</text>
</comment>
<dbReference type="GO" id="GO:0004521">
    <property type="term" value="F:RNA endonuclease activity"/>
    <property type="evidence" value="ECO:0007669"/>
    <property type="project" value="UniProtKB-UniRule"/>
</dbReference>
<evidence type="ECO:0000256" key="3">
    <source>
        <dbReference type="ARBA" id="ARBA00022722"/>
    </source>
</evidence>
<evidence type="ECO:0000313" key="10">
    <source>
        <dbReference type="Proteomes" id="UP000502699"/>
    </source>
</evidence>
<dbReference type="GO" id="GO:0006364">
    <property type="term" value="P:rRNA processing"/>
    <property type="evidence" value="ECO:0007669"/>
    <property type="project" value="UniProtKB-UniRule"/>
</dbReference>
<dbReference type="SUPFAM" id="SSF55486">
    <property type="entry name" value="Metalloproteases ('zincins'), catalytic domain"/>
    <property type="match status" value="1"/>
</dbReference>
<dbReference type="NCBIfam" id="TIGR00043">
    <property type="entry name" value="rRNA maturation RNase YbeY"/>
    <property type="match status" value="1"/>
</dbReference>
<evidence type="ECO:0000256" key="6">
    <source>
        <dbReference type="ARBA" id="ARBA00022801"/>
    </source>
</evidence>
<dbReference type="InterPro" id="IPR023091">
    <property type="entry name" value="MetalPrtase_cat_dom_sf_prd"/>
</dbReference>
<dbReference type="Gene3D" id="3.40.390.30">
    <property type="entry name" value="Metalloproteases ('zincins'), catalytic domain"/>
    <property type="match status" value="1"/>
</dbReference>
<dbReference type="EMBL" id="CP048029">
    <property type="protein sequence ID" value="QIK37529.1"/>
    <property type="molecule type" value="Genomic_DNA"/>
</dbReference>
<evidence type="ECO:0000256" key="2">
    <source>
        <dbReference type="ARBA" id="ARBA00022517"/>
    </source>
</evidence>
<dbReference type="PROSITE" id="PS01306">
    <property type="entry name" value="UPF0054"/>
    <property type="match status" value="1"/>
</dbReference>
<dbReference type="GO" id="GO:0005737">
    <property type="term" value="C:cytoplasm"/>
    <property type="evidence" value="ECO:0007669"/>
    <property type="project" value="UniProtKB-SubCell"/>
</dbReference>
<accession>A0A6G7VBU3</accession>
<organism evidence="9 10">
    <name type="scientific">Caldichromatium japonicum</name>
    <dbReference type="NCBI Taxonomy" id="2699430"/>
    <lineage>
        <taxon>Bacteria</taxon>
        <taxon>Pseudomonadati</taxon>
        <taxon>Pseudomonadota</taxon>
        <taxon>Gammaproteobacteria</taxon>
        <taxon>Chromatiales</taxon>
        <taxon>Chromatiaceae</taxon>
        <taxon>Caldichromatium</taxon>
    </lineage>
</organism>
<gene>
    <name evidence="8 9" type="primary">ybeY</name>
    <name evidence="9" type="ORF">GWK36_05535</name>
</gene>
<comment type="function">
    <text evidence="8">Single strand-specific metallo-endoribonuclease involved in late-stage 70S ribosome quality control and in maturation of the 3' terminus of the 16S rRNA.</text>
</comment>
<keyword evidence="7 8" id="KW-0862">Zinc</keyword>
<reference evidence="10" key="1">
    <citation type="submission" date="2020-01" db="EMBL/GenBank/DDBJ databases">
        <title>Caldichromatium gen. nov., sp. nov., a thermophilic purple sulfur bacterium member of the family Chromatiaceae isolated from Nakabusa hot spring, Japan.</title>
        <authorList>
            <person name="Saini M.K."/>
            <person name="Hanada S."/>
            <person name="Tank M."/>
        </authorList>
    </citation>
    <scope>NUCLEOTIDE SEQUENCE [LARGE SCALE GENOMIC DNA]</scope>
    <source>
        <strain evidence="10">No.7</strain>
    </source>
</reference>
<comment type="cofactor">
    <cofactor evidence="8">
        <name>Zn(2+)</name>
        <dbReference type="ChEBI" id="CHEBI:29105"/>
    </cofactor>
    <text evidence="8">Binds 1 zinc ion.</text>
</comment>
<keyword evidence="6 8" id="KW-0378">Hydrolase</keyword>
<keyword evidence="2 8" id="KW-0690">Ribosome biogenesis</keyword>
<keyword evidence="8" id="KW-0963">Cytoplasm</keyword>
<dbReference type="GO" id="GO:0004222">
    <property type="term" value="F:metalloendopeptidase activity"/>
    <property type="evidence" value="ECO:0007669"/>
    <property type="project" value="InterPro"/>
</dbReference>
<dbReference type="InterPro" id="IPR020549">
    <property type="entry name" value="YbeY_CS"/>
</dbReference>
<sequence>MSLDLDLDLQIAAEDRDHPTLQQLERWVVAALSGRRNRAALTIRLVEPSESQALNRQYRGSDRPTNVLSFPFELPPGIDPRDPIHGLIGDLVICSALVRQEASAQGKALEAHWAHLVVHGVLHLIGYDHHSPGQAAEMESLETAILAGLGFPPPYEDQEAMEELETRHD</sequence>
<keyword evidence="5 8" id="KW-0255">Endonuclease</keyword>
<evidence type="ECO:0000256" key="5">
    <source>
        <dbReference type="ARBA" id="ARBA00022759"/>
    </source>
</evidence>
<dbReference type="EC" id="3.1.-.-" evidence="8"/>
<keyword evidence="4 8" id="KW-0479">Metal-binding</keyword>
<dbReference type="PANTHER" id="PTHR46986">
    <property type="entry name" value="ENDORIBONUCLEASE YBEY, CHLOROPLASTIC"/>
    <property type="match status" value="1"/>
</dbReference>
<keyword evidence="8" id="KW-0698">rRNA processing</keyword>
<dbReference type="InterPro" id="IPR002036">
    <property type="entry name" value="YbeY"/>
</dbReference>